<dbReference type="InterPro" id="IPR012340">
    <property type="entry name" value="NA-bd_OB-fold"/>
</dbReference>
<evidence type="ECO:0000256" key="4">
    <source>
        <dbReference type="ARBA" id="ARBA00022980"/>
    </source>
</evidence>
<dbReference type="PANTHER" id="PTHR11545:SF3">
    <property type="entry name" value="LARGE RIBOSOMAL SUBUNIT PROTEIN UL13"/>
    <property type="match status" value="1"/>
</dbReference>
<evidence type="ECO:0000256" key="2">
    <source>
        <dbReference type="ARBA" id="ARBA00005943"/>
    </source>
</evidence>
<dbReference type="GO" id="GO:0005739">
    <property type="term" value="C:mitochondrion"/>
    <property type="evidence" value="ECO:0007669"/>
    <property type="project" value="UniProtKB-SubCell"/>
</dbReference>
<dbReference type="Gene3D" id="6.10.250.3250">
    <property type="match status" value="1"/>
</dbReference>
<sequence>MIEVVSSDETIPLKPHVYSLSSLSCRVLSEKCQDLPLIIDGRGHLLGRLASTVAKTLLQGQKVVVVRCEAINISGMKYLSFLRKKCNVNPSRGPYHYRAPSKIFWSSDARQSIFRACICCDISVKYLSFLRKKCNVNPSRGPYHYRAPSKIFWRTVRGMLPHKIKRGDKALDNLRVVEGIPPPYDKKKRLVVPSALRIVRLNPRRKYCSVGRLSHEVGWKYQSVIETLELRRKAKAAIRFSKVKKDAKLRAEAKKSLETRLKPLTDQIKAFDNVLNGIQQAVLFLIFEGIGWRQTGHAIQPRGSDDFVNTNAMVETVFEASGDEIPGRRAFRYGFGELYIYSSLEGFGSQMFGFSGTKNGYSANISENFGTPIGTGADRSVVPLVSGLVLVSGGQHTKVSQFADLCRLAFASEYEHIIEFEVAMRFAVLMQVSHTGADLSEIVFGCRFVQYSTGKGTQTIDVWLKRDRLITAHNLCRHYINTESRLVPPKHVVFPFLLSVHSFPMDKIKLAKVTKVLGRTGSQGQCTQVRVEFLDDNRSIIRNVKGPVREGDVLTLLEVVTEPSNGPVMPFFFGPAPIRRTIPYLSSGKLLFRNRVKIMEVNYNMYWKYWRKDGSHKPHQYDAHVGLREFYFWNVPQIQYMNPDVQIMRHLEKFPNPFIRCWLEDGRDVLFDCDSKNRHEILDQLNKTLGKTEEIHAMEKSITAEENPALFAYKAKRWCMCSIPGQCPCPGVIQLPKTMRGKYFNFLKEDLEKEEKAIIEGSAEPVYEPIHRPFLNQQRKYWKDPKANTS</sequence>
<comment type="similarity">
    <text evidence="3">Belongs to the universal ribosomal protein uL13 family.</text>
</comment>
<evidence type="ECO:0000313" key="12">
    <source>
        <dbReference type="EMBL" id="CAD7625863.1"/>
    </source>
</evidence>
<dbReference type="Gene3D" id="2.40.50.140">
    <property type="entry name" value="Nucleic acid-binding proteins"/>
    <property type="match status" value="1"/>
</dbReference>
<keyword evidence="6" id="KW-0687">Ribonucleoprotein</keyword>
<name>A0A7R9KME6_9ACAR</name>
<organism evidence="12">
    <name type="scientific">Medioppia subpectinata</name>
    <dbReference type="NCBI Taxonomy" id="1979941"/>
    <lineage>
        <taxon>Eukaryota</taxon>
        <taxon>Metazoa</taxon>
        <taxon>Ecdysozoa</taxon>
        <taxon>Arthropoda</taxon>
        <taxon>Chelicerata</taxon>
        <taxon>Arachnida</taxon>
        <taxon>Acari</taxon>
        <taxon>Acariformes</taxon>
        <taxon>Sarcoptiformes</taxon>
        <taxon>Oribatida</taxon>
        <taxon>Brachypylina</taxon>
        <taxon>Oppioidea</taxon>
        <taxon>Oppiidae</taxon>
        <taxon>Medioppia</taxon>
    </lineage>
</organism>
<dbReference type="AlphaFoldDB" id="A0A7R9KME6"/>
<evidence type="ECO:0000256" key="6">
    <source>
        <dbReference type="ARBA" id="ARBA00023274"/>
    </source>
</evidence>
<dbReference type="OrthoDB" id="5919182at2759"/>
<dbReference type="InterPro" id="IPR005755">
    <property type="entry name" value="Ribosomal_uL13_euk/arc"/>
</dbReference>
<evidence type="ECO:0000256" key="9">
    <source>
        <dbReference type="ARBA" id="ARBA00035367"/>
    </source>
</evidence>
<evidence type="ECO:0000256" key="1">
    <source>
        <dbReference type="ARBA" id="ARBA00004173"/>
    </source>
</evidence>
<comment type="similarity">
    <text evidence="2">Belongs to the eukaryotic ribosomal protein eS28 family.</text>
</comment>
<dbReference type="InterPro" id="IPR036249">
    <property type="entry name" value="Thioredoxin-like_sf"/>
</dbReference>
<dbReference type="Gene3D" id="3.90.1180.10">
    <property type="entry name" value="Ribosomal protein L13"/>
    <property type="match status" value="2"/>
</dbReference>
<proteinExistence type="inferred from homology"/>
<evidence type="ECO:0000256" key="8">
    <source>
        <dbReference type="ARBA" id="ARBA00035201"/>
    </source>
</evidence>
<dbReference type="EMBL" id="OC857964">
    <property type="protein sequence ID" value="CAD7625863.1"/>
    <property type="molecule type" value="Genomic_DNA"/>
</dbReference>
<keyword evidence="4" id="KW-0689">Ribosomal protein</keyword>
<gene>
    <name evidence="12" type="ORF">OSB1V03_LOCUS6296</name>
</gene>
<dbReference type="InterPro" id="IPR000289">
    <property type="entry name" value="Ribosomal_eS28"/>
</dbReference>
<dbReference type="InterPro" id="IPR007741">
    <property type="entry name" value="Ribosomal_mL43/mS25/NADH_DH"/>
</dbReference>
<dbReference type="SUPFAM" id="SSF52833">
    <property type="entry name" value="Thioredoxin-like"/>
    <property type="match status" value="1"/>
</dbReference>
<dbReference type="GO" id="GO:0003735">
    <property type="term" value="F:structural constituent of ribosome"/>
    <property type="evidence" value="ECO:0007669"/>
    <property type="project" value="InterPro"/>
</dbReference>
<dbReference type="Pfam" id="PF00572">
    <property type="entry name" value="Ribosomal_L13"/>
    <property type="match status" value="2"/>
</dbReference>
<evidence type="ECO:0000313" key="13">
    <source>
        <dbReference type="Proteomes" id="UP000759131"/>
    </source>
</evidence>
<dbReference type="GO" id="GO:0003729">
    <property type="term" value="F:mRNA binding"/>
    <property type="evidence" value="ECO:0007669"/>
    <property type="project" value="TreeGrafter"/>
</dbReference>
<dbReference type="GO" id="GO:0006412">
    <property type="term" value="P:translation"/>
    <property type="evidence" value="ECO:0007669"/>
    <property type="project" value="InterPro"/>
</dbReference>
<evidence type="ECO:0000256" key="10">
    <source>
        <dbReference type="ARBA" id="ARBA00035453"/>
    </source>
</evidence>
<dbReference type="PANTHER" id="PTHR11545">
    <property type="entry name" value="RIBOSOMAL PROTEIN L13"/>
    <property type="match status" value="1"/>
</dbReference>
<evidence type="ECO:0000259" key="11">
    <source>
        <dbReference type="SMART" id="SM00916"/>
    </source>
</evidence>
<dbReference type="SUPFAM" id="SSF52161">
    <property type="entry name" value="Ribosomal protein L13"/>
    <property type="match status" value="2"/>
</dbReference>
<dbReference type="SMART" id="SM00916">
    <property type="entry name" value="L51_S25_CI-B8"/>
    <property type="match status" value="1"/>
</dbReference>
<dbReference type="CDD" id="cd04457">
    <property type="entry name" value="S1_S28E"/>
    <property type="match status" value="1"/>
</dbReference>
<reference evidence="12" key="1">
    <citation type="submission" date="2020-11" db="EMBL/GenBank/DDBJ databases">
        <authorList>
            <person name="Tran Van P."/>
        </authorList>
    </citation>
    <scope>NUCLEOTIDE SEQUENCE</scope>
</reference>
<keyword evidence="5" id="KW-0496">Mitochondrion</keyword>
<protein>
    <recommendedName>
        <fullName evidence="8">Large ribosomal subunit protein uL13</fullName>
    </recommendedName>
    <alternativeName>
        <fullName evidence="10">40S ribosomal protein S28</fullName>
    </alternativeName>
    <alternativeName>
        <fullName evidence="9">60S ribosomal protein L13a</fullName>
    </alternativeName>
    <alternativeName>
        <fullName evidence="7">Small ribosomal subunit protein eS28</fullName>
    </alternativeName>
</protein>
<dbReference type="GO" id="GO:0017148">
    <property type="term" value="P:negative regulation of translation"/>
    <property type="evidence" value="ECO:0007669"/>
    <property type="project" value="TreeGrafter"/>
</dbReference>
<dbReference type="InterPro" id="IPR036899">
    <property type="entry name" value="Ribosomal_uL13_sf"/>
</dbReference>
<evidence type="ECO:0000256" key="3">
    <source>
        <dbReference type="ARBA" id="ARBA00006227"/>
    </source>
</evidence>
<evidence type="ECO:0000256" key="5">
    <source>
        <dbReference type="ARBA" id="ARBA00023128"/>
    </source>
</evidence>
<feature type="domain" description="Ribosomal protein/NADH dehydrogenase" evidence="11">
    <location>
        <begin position="619"/>
        <end position="692"/>
    </location>
</feature>
<keyword evidence="13" id="KW-1185">Reference proteome</keyword>
<dbReference type="Pfam" id="PF05047">
    <property type="entry name" value="L51_S25_CI-B8"/>
    <property type="match status" value="1"/>
</dbReference>
<dbReference type="InterPro" id="IPR005822">
    <property type="entry name" value="Ribosomal_uL13"/>
</dbReference>
<dbReference type="HAMAP" id="MF_01366">
    <property type="entry name" value="Ribosomal_uL13"/>
    <property type="match status" value="1"/>
</dbReference>
<dbReference type="Proteomes" id="UP000759131">
    <property type="component" value="Unassembled WGS sequence"/>
</dbReference>
<accession>A0A7R9KME6</accession>
<dbReference type="CDD" id="cd00392">
    <property type="entry name" value="Ribosomal_L13"/>
    <property type="match status" value="1"/>
</dbReference>
<evidence type="ECO:0000256" key="7">
    <source>
        <dbReference type="ARBA" id="ARBA00035146"/>
    </source>
</evidence>
<dbReference type="SUPFAM" id="SSF50249">
    <property type="entry name" value="Nucleic acid-binding proteins"/>
    <property type="match status" value="1"/>
</dbReference>
<dbReference type="GO" id="GO:0022625">
    <property type="term" value="C:cytosolic large ribosomal subunit"/>
    <property type="evidence" value="ECO:0007669"/>
    <property type="project" value="TreeGrafter"/>
</dbReference>
<dbReference type="NCBIfam" id="TIGR01077">
    <property type="entry name" value="L13_A_E"/>
    <property type="match status" value="1"/>
</dbReference>
<dbReference type="EMBL" id="CAJPIZ010003389">
    <property type="protein sequence ID" value="CAG2106293.1"/>
    <property type="molecule type" value="Genomic_DNA"/>
</dbReference>
<comment type="subcellular location">
    <subcellularLocation>
        <location evidence="1">Mitochondrion</location>
    </subcellularLocation>
</comment>
<dbReference type="Pfam" id="PF01200">
    <property type="entry name" value="Ribosomal_S28e"/>
    <property type="match status" value="1"/>
</dbReference>